<evidence type="ECO:0000259" key="2">
    <source>
        <dbReference type="PROSITE" id="PS01124"/>
    </source>
</evidence>
<sequence>MGLVFSCFFGIGGISQDKASPMVTVDLSTDSLIHLTYEQFMELEDEAYEKNELNRLRKLTDIHVQKAKSESNALEMAFAYYYRSMIEEPKLAISYADSIVLVTADSKNPEYPTLGYILKAMIWYEKGDYRLALHNYILAYDLALEKNNLDHQLLSSMAIAAIRNLNGQSHAAADIYTRTLHELKREEDYKNRYYEDYMILMYNLSLAHLKLSQLDSSRLYLNEGIQRAILVNDTMEHRDLVLVGAQLDYYEHNYEKAKDTLIKYSNQLEGTGKAMKLYYLGKIAQKSGDDLLAISYYKQIDSIIEETKEPFEKVKEVYQQLAIHYSLQDDQEREIESLEKLIFHDSLMAIEQKGVIQQATMAYDIPYLKIQKRKAEELLKVKSNWILILGSMAVLGMLVGPYYYIRARRTKQKVLMLMEGSKQLKSPPRKVGEHPTSVPEEIRNGLLEKLEAFEESDLYLRKDLDMAQLAQEMDTNTSYLSIIINHYKQMSFPRYINGLKISTAIEELTTKPELLKYNYQGLAETFGFKTGESFSKAFYKKTGVYPSKFLKELKVRGIDRRL</sequence>
<protein>
    <submittedName>
        <fullName evidence="3">AraC-type DNA-binding protein</fullName>
    </submittedName>
</protein>
<keyword evidence="1" id="KW-0812">Transmembrane</keyword>
<dbReference type="InterPro" id="IPR011990">
    <property type="entry name" value="TPR-like_helical_dom_sf"/>
</dbReference>
<accession>A0A1M6KX00</accession>
<evidence type="ECO:0000313" key="3">
    <source>
        <dbReference type="EMBL" id="SHJ63396.1"/>
    </source>
</evidence>
<dbReference type="InterPro" id="IPR018060">
    <property type="entry name" value="HTH_AraC"/>
</dbReference>
<dbReference type="GO" id="GO:0043565">
    <property type="term" value="F:sequence-specific DNA binding"/>
    <property type="evidence" value="ECO:0007669"/>
    <property type="project" value="InterPro"/>
</dbReference>
<name>A0A1M6KX00_9FLAO</name>
<dbReference type="PROSITE" id="PS01124">
    <property type="entry name" value="HTH_ARAC_FAMILY_2"/>
    <property type="match status" value="1"/>
</dbReference>
<dbReference type="SMART" id="SM00342">
    <property type="entry name" value="HTH_ARAC"/>
    <property type="match status" value="1"/>
</dbReference>
<keyword evidence="3" id="KW-0238">DNA-binding</keyword>
<dbReference type="STRING" id="558155.SAMN04487911_12827"/>
<feature type="transmembrane region" description="Helical" evidence="1">
    <location>
        <begin position="385"/>
        <end position="405"/>
    </location>
</feature>
<dbReference type="Gene3D" id="1.25.40.10">
    <property type="entry name" value="Tetratricopeptide repeat domain"/>
    <property type="match status" value="1"/>
</dbReference>
<dbReference type="Gene3D" id="1.10.10.60">
    <property type="entry name" value="Homeodomain-like"/>
    <property type="match status" value="1"/>
</dbReference>
<gene>
    <name evidence="3" type="ORF">SAMN04487911_12827</name>
</gene>
<dbReference type="SUPFAM" id="SSF48452">
    <property type="entry name" value="TPR-like"/>
    <property type="match status" value="1"/>
</dbReference>
<dbReference type="AlphaFoldDB" id="A0A1M6KX00"/>
<evidence type="ECO:0000256" key="1">
    <source>
        <dbReference type="SAM" id="Phobius"/>
    </source>
</evidence>
<dbReference type="Pfam" id="PF12833">
    <property type="entry name" value="HTH_18"/>
    <property type="match status" value="1"/>
</dbReference>
<keyword evidence="1" id="KW-0472">Membrane</keyword>
<keyword evidence="4" id="KW-1185">Reference proteome</keyword>
<keyword evidence="1" id="KW-1133">Transmembrane helix</keyword>
<evidence type="ECO:0000313" key="4">
    <source>
        <dbReference type="Proteomes" id="UP000184231"/>
    </source>
</evidence>
<proteinExistence type="predicted"/>
<reference evidence="3 4" key="1">
    <citation type="submission" date="2016-11" db="EMBL/GenBank/DDBJ databases">
        <authorList>
            <person name="Jaros S."/>
            <person name="Januszkiewicz K."/>
            <person name="Wedrychowicz H."/>
        </authorList>
    </citation>
    <scope>NUCLEOTIDE SEQUENCE [LARGE SCALE GENOMIC DNA]</scope>
    <source>
        <strain evidence="3 4">CGMCC 1.8863</strain>
    </source>
</reference>
<feature type="domain" description="HTH araC/xylS-type" evidence="2">
    <location>
        <begin position="448"/>
        <end position="552"/>
    </location>
</feature>
<dbReference type="Proteomes" id="UP000184231">
    <property type="component" value="Unassembled WGS sequence"/>
</dbReference>
<dbReference type="RefSeq" id="WP_178338890.1">
    <property type="nucleotide sequence ID" value="NZ_FQYX01000028.1"/>
</dbReference>
<dbReference type="GO" id="GO:0003700">
    <property type="term" value="F:DNA-binding transcription factor activity"/>
    <property type="evidence" value="ECO:0007669"/>
    <property type="project" value="InterPro"/>
</dbReference>
<dbReference type="EMBL" id="FQYX01000028">
    <property type="protein sequence ID" value="SHJ63396.1"/>
    <property type="molecule type" value="Genomic_DNA"/>
</dbReference>
<organism evidence="3 4">
    <name type="scientific">Arenibacter nanhaiticus</name>
    <dbReference type="NCBI Taxonomy" id="558155"/>
    <lineage>
        <taxon>Bacteria</taxon>
        <taxon>Pseudomonadati</taxon>
        <taxon>Bacteroidota</taxon>
        <taxon>Flavobacteriia</taxon>
        <taxon>Flavobacteriales</taxon>
        <taxon>Flavobacteriaceae</taxon>
        <taxon>Arenibacter</taxon>
    </lineage>
</organism>